<dbReference type="EMBL" id="KQ981280">
    <property type="protein sequence ID" value="KYN43451.1"/>
    <property type="molecule type" value="Genomic_DNA"/>
</dbReference>
<protein>
    <submittedName>
        <fullName evidence="1">Uncharacterized protein</fullName>
    </submittedName>
</protein>
<organism evidence="1 2">
    <name type="scientific">Trachymyrmex septentrionalis</name>
    <dbReference type="NCBI Taxonomy" id="34720"/>
    <lineage>
        <taxon>Eukaryota</taxon>
        <taxon>Metazoa</taxon>
        <taxon>Ecdysozoa</taxon>
        <taxon>Arthropoda</taxon>
        <taxon>Hexapoda</taxon>
        <taxon>Insecta</taxon>
        <taxon>Pterygota</taxon>
        <taxon>Neoptera</taxon>
        <taxon>Endopterygota</taxon>
        <taxon>Hymenoptera</taxon>
        <taxon>Apocrita</taxon>
        <taxon>Aculeata</taxon>
        <taxon>Formicoidea</taxon>
        <taxon>Formicidae</taxon>
        <taxon>Myrmicinae</taxon>
        <taxon>Trachymyrmex</taxon>
    </lineage>
</organism>
<sequence length="64" mass="7369">MLTACQQILRQIHINCIHIKLVICPIELLLSDSRFLAEKIPLLSASVAWQTAHWSSQRSRGRSW</sequence>
<reference evidence="1 2" key="1">
    <citation type="submission" date="2016-03" db="EMBL/GenBank/DDBJ databases">
        <title>Trachymyrmex septentrionalis WGS genome.</title>
        <authorList>
            <person name="Nygaard S."/>
            <person name="Hu H."/>
            <person name="Boomsma J."/>
            <person name="Zhang G."/>
        </authorList>
    </citation>
    <scope>NUCLEOTIDE SEQUENCE [LARGE SCALE GENOMIC DNA]</scope>
    <source>
        <strain evidence="1">Tsep2-gDNA-1</strain>
        <tissue evidence="1">Whole body</tissue>
    </source>
</reference>
<proteinExistence type="predicted"/>
<keyword evidence="2" id="KW-1185">Reference proteome</keyword>
<accession>A0A195FSN0</accession>
<name>A0A195FSN0_9HYME</name>
<evidence type="ECO:0000313" key="2">
    <source>
        <dbReference type="Proteomes" id="UP000078541"/>
    </source>
</evidence>
<gene>
    <name evidence="1" type="ORF">ALC56_02177</name>
</gene>
<dbReference type="AlphaFoldDB" id="A0A195FSN0"/>
<dbReference type="Proteomes" id="UP000078541">
    <property type="component" value="Unassembled WGS sequence"/>
</dbReference>
<evidence type="ECO:0000313" key="1">
    <source>
        <dbReference type="EMBL" id="KYN43451.1"/>
    </source>
</evidence>